<dbReference type="AlphaFoldDB" id="A0A139HS84"/>
<keyword evidence="2" id="KW-0560">Oxidoreductase</keyword>
<reference evidence="4 5" key="1">
    <citation type="submission" date="2015-07" db="EMBL/GenBank/DDBJ databases">
        <title>Comparative genomics of the Sigatoka disease complex on banana suggests a link between parallel evolutionary changes in Pseudocercospora fijiensis and Pseudocercospora eumusae and increased virulence on the banana host.</title>
        <authorList>
            <person name="Chang T.-C."/>
            <person name="Salvucci A."/>
            <person name="Crous P.W."/>
            <person name="Stergiopoulos I."/>
        </authorList>
    </citation>
    <scope>NUCLEOTIDE SEQUENCE [LARGE SCALE GENOMIC DNA]</scope>
    <source>
        <strain evidence="4 5">CBS 114824</strain>
    </source>
</reference>
<dbReference type="EMBL" id="LFZN01000014">
    <property type="protein sequence ID" value="KXT05257.1"/>
    <property type="molecule type" value="Genomic_DNA"/>
</dbReference>
<protein>
    <recommendedName>
        <fullName evidence="3">NmrA-like domain-containing protein</fullName>
    </recommendedName>
</protein>
<keyword evidence="5" id="KW-1185">Reference proteome</keyword>
<dbReference type="OrthoDB" id="420046at2759"/>
<evidence type="ECO:0000313" key="4">
    <source>
        <dbReference type="EMBL" id="KXT05257.1"/>
    </source>
</evidence>
<dbReference type="CDD" id="cd05259">
    <property type="entry name" value="PCBER_SDR_a"/>
    <property type="match status" value="1"/>
</dbReference>
<comment type="caution">
    <text evidence="4">The sequence shown here is derived from an EMBL/GenBank/DDBJ whole genome shotgun (WGS) entry which is preliminary data.</text>
</comment>
<name>A0A139HS84_9PEZI</name>
<accession>A0A139HS84</accession>
<gene>
    <name evidence="4" type="ORF">AC578_8382</name>
</gene>
<organism evidence="4 5">
    <name type="scientific">Pseudocercospora eumusae</name>
    <dbReference type="NCBI Taxonomy" id="321146"/>
    <lineage>
        <taxon>Eukaryota</taxon>
        <taxon>Fungi</taxon>
        <taxon>Dikarya</taxon>
        <taxon>Ascomycota</taxon>
        <taxon>Pezizomycotina</taxon>
        <taxon>Dothideomycetes</taxon>
        <taxon>Dothideomycetidae</taxon>
        <taxon>Mycosphaerellales</taxon>
        <taxon>Mycosphaerellaceae</taxon>
        <taxon>Pseudocercospora</taxon>
    </lineage>
</organism>
<evidence type="ECO:0000256" key="2">
    <source>
        <dbReference type="ARBA" id="ARBA00023002"/>
    </source>
</evidence>
<proteinExistence type="predicted"/>
<dbReference type="InterPro" id="IPR045312">
    <property type="entry name" value="PCBER-like"/>
</dbReference>
<sequence length="320" mass="35232">MKHISAVLSLSSCLFHNTTEGLNMTTSVLVLGLGELGEEVAKAIALHPKRGSTRVSVLLRSRKPDQISRLKQWNASLIQGDVDQSSQGDLAKIFKDFNTIICCVGMYSPPSMQIKLAKAVLEAGVKRYFPWQFGIDYDIIGRGKAQDLFDSQLDVRDILRSQSATKWVIVSTGLFIPFFFEPAFSIVNAERTVVTAIGDWENKLTATNPKDIGKCVAELALIDTDVEGVVYISGDTISIAKLADVVEDVMGKKVERALKTVPDLKQELAESPDNAMRKYRAVFGEGIGTSWSREASYNAKKGIETQSVADWAKQNLKVVR</sequence>
<dbReference type="Gene3D" id="3.90.25.10">
    <property type="entry name" value="UDP-galactose 4-epimerase, domain 1"/>
    <property type="match status" value="1"/>
</dbReference>
<dbReference type="Proteomes" id="UP000070133">
    <property type="component" value="Unassembled WGS sequence"/>
</dbReference>
<evidence type="ECO:0000259" key="3">
    <source>
        <dbReference type="Pfam" id="PF05368"/>
    </source>
</evidence>
<dbReference type="InterPro" id="IPR036291">
    <property type="entry name" value="NAD(P)-bd_dom_sf"/>
</dbReference>
<dbReference type="PANTHER" id="PTHR47706:SF6">
    <property type="entry name" value="NMRA-LIKE FAMILY PROTEIN (AFU_ORTHOLOGUE AFUA_6G00280)"/>
    <property type="match status" value="1"/>
</dbReference>
<feature type="domain" description="NmrA-like" evidence="3">
    <location>
        <begin position="27"/>
        <end position="285"/>
    </location>
</feature>
<dbReference type="PANTHER" id="PTHR47706">
    <property type="entry name" value="NMRA-LIKE FAMILY PROTEIN"/>
    <property type="match status" value="1"/>
</dbReference>
<dbReference type="SUPFAM" id="SSF51735">
    <property type="entry name" value="NAD(P)-binding Rossmann-fold domains"/>
    <property type="match status" value="1"/>
</dbReference>
<dbReference type="Pfam" id="PF05368">
    <property type="entry name" value="NmrA"/>
    <property type="match status" value="1"/>
</dbReference>
<dbReference type="InterPro" id="IPR008030">
    <property type="entry name" value="NmrA-like"/>
</dbReference>
<dbReference type="Gene3D" id="3.40.50.720">
    <property type="entry name" value="NAD(P)-binding Rossmann-like Domain"/>
    <property type="match status" value="1"/>
</dbReference>
<dbReference type="InterPro" id="IPR051609">
    <property type="entry name" value="NmrA/Isoflavone_reductase-like"/>
</dbReference>
<evidence type="ECO:0000313" key="5">
    <source>
        <dbReference type="Proteomes" id="UP000070133"/>
    </source>
</evidence>
<keyword evidence="1" id="KW-0521">NADP</keyword>
<dbReference type="GO" id="GO:0016491">
    <property type="term" value="F:oxidoreductase activity"/>
    <property type="evidence" value="ECO:0007669"/>
    <property type="project" value="UniProtKB-KW"/>
</dbReference>
<evidence type="ECO:0000256" key="1">
    <source>
        <dbReference type="ARBA" id="ARBA00022857"/>
    </source>
</evidence>